<keyword evidence="11" id="KW-0413">Isomerase</keyword>
<accession>A0A5Q2N173</accession>
<dbReference type="EC" id="5.6.2.4" evidence="13 15"/>
<dbReference type="GO" id="GO:0006281">
    <property type="term" value="P:DNA repair"/>
    <property type="evidence" value="ECO:0007669"/>
    <property type="project" value="UniProtKB-UniRule"/>
</dbReference>
<evidence type="ECO:0000256" key="5">
    <source>
        <dbReference type="ARBA" id="ARBA00022801"/>
    </source>
</evidence>
<dbReference type="NCBIfam" id="NF008168">
    <property type="entry name" value="PRK10917.2-2"/>
    <property type="match status" value="1"/>
</dbReference>
<evidence type="ECO:0000256" key="8">
    <source>
        <dbReference type="ARBA" id="ARBA00023125"/>
    </source>
</evidence>
<dbReference type="InterPro" id="IPR027417">
    <property type="entry name" value="P-loop_NTPase"/>
</dbReference>
<evidence type="ECO:0000256" key="13">
    <source>
        <dbReference type="ARBA" id="ARBA00034808"/>
    </source>
</evidence>
<dbReference type="CDD" id="cd04488">
    <property type="entry name" value="RecG_wedge_OBF"/>
    <property type="match status" value="1"/>
</dbReference>
<dbReference type="GO" id="GO:0003677">
    <property type="term" value="F:DNA binding"/>
    <property type="evidence" value="ECO:0007669"/>
    <property type="project" value="UniProtKB-KW"/>
</dbReference>
<name>A0A5Q2N173_9FIRM</name>
<dbReference type="InterPro" id="IPR014001">
    <property type="entry name" value="Helicase_ATP-bd"/>
</dbReference>
<evidence type="ECO:0000256" key="3">
    <source>
        <dbReference type="ARBA" id="ARBA00022741"/>
    </source>
</evidence>
<dbReference type="NCBIfam" id="NF008165">
    <property type="entry name" value="PRK10917.1-3"/>
    <property type="match status" value="1"/>
</dbReference>
<dbReference type="EMBL" id="CP045875">
    <property type="protein sequence ID" value="QGG48101.1"/>
    <property type="molecule type" value="Genomic_DNA"/>
</dbReference>
<dbReference type="SMART" id="SM00490">
    <property type="entry name" value="HELICc"/>
    <property type="match status" value="1"/>
</dbReference>
<dbReference type="InterPro" id="IPR011545">
    <property type="entry name" value="DEAD/DEAH_box_helicase_dom"/>
</dbReference>
<keyword evidence="10 15" id="KW-0234">DNA repair</keyword>
<evidence type="ECO:0000259" key="17">
    <source>
        <dbReference type="PROSITE" id="PS51192"/>
    </source>
</evidence>
<evidence type="ECO:0000259" key="18">
    <source>
        <dbReference type="PROSITE" id="PS51194"/>
    </source>
</evidence>
<evidence type="ECO:0000256" key="1">
    <source>
        <dbReference type="ARBA" id="ARBA00007504"/>
    </source>
</evidence>
<dbReference type="GO" id="GO:0006310">
    <property type="term" value="P:DNA recombination"/>
    <property type="evidence" value="ECO:0007669"/>
    <property type="project" value="UniProtKB-UniRule"/>
</dbReference>
<comment type="catalytic activity">
    <reaction evidence="14 15">
        <text>ATP + H2O = ADP + phosphate + H(+)</text>
        <dbReference type="Rhea" id="RHEA:13065"/>
        <dbReference type="ChEBI" id="CHEBI:15377"/>
        <dbReference type="ChEBI" id="CHEBI:15378"/>
        <dbReference type="ChEBI" id="CHEBI:30616"/>
        <dbReference type="ChEBI" id="CHEBI:43474"/>
        <dbReference type="ChEBI" id="CHEBI:456216"/>
        <dbReference type="EC" id="5.6.2.4"/>
    </reaction>
</comment>
<feature type="coiled-coil region" evidence="16">
    <location>
        <begin position="72"/>
        <end position="106"/>
    </location>
</feature>
<keyword evidence="9 15" id="KW-0233">DNA recombination</keyword>
<evidence type="ECO:0000256" key="4">
    <source>
        <dbReference type="ARBA" id="ARBA00022763"/>
    </source>
</evidence>
<dbReference type="InterPro" id="IPR033454">
    <property type="entry name" value="RecG_wedge"/>
</dbReference>
<dbReference type="Gene3D" id="2.40.50.140">
    <property type="entry name" value="Nucleic acid-binding proteins"/>
    <property type="match status" value="1"/>
</dbReference>
<evidence type="ECO:0000256" key="16">
    <source>
        <dbReference type="SAM" id="Coils"/>
    </source>
</evidence>
<evidence type="ECO:0000256" key="2">
    <source>
        <dbReference type="ARBA" id="ARBA00017846"/>
    </source>
</evidence>
<feature type="domain" description="Helicase C-terminal" evidence="18">
    <location>
        <begin position="573"/>
        <end position="730"/>
    </location>
</feature>
<dbReference type="GO" id="GO:0043138">
    <property type="term" value="F:3'-5' DNA helicase activity"/>
    <property type="evidence" value="ECO:0007669"/>
    <property type="project" value="UniProtKB-EC"/>
</dbReference>
<dbReference type="SUPFAM" id="SSF50249">
    <property type="entry name" value="Nucleic acid-binding proteins"/>
    <property type="match status" value="1"/>
</dbReference>
<evidence type="ECO:0000256" key="7">
    <source>
        <dbReference type="ARBA" id="ARBA00022840"/>
    </source>
</evidence>
<dbReference type="SMART" id="SM00487">
    <property type="entry name" value="DEXDc"/>
    <property type="match status" value="1"/>
</dbReference>
<dbReference type="SUPFAM" id="SSF52540">
    <property type="entry name" value="P-loop containing nucleoside triphosphate hydrolases"/>
    <property type="match status" value="2"/>
</dbReference>
<keyword evidence="5 15" id="KW-0378">Hydrolase</keyword>
<dbReference type="InterPro" id="IPR047112">
    <property type="entry name" value="RecG/Mfd"/>
</dbReference>
<evidence type="ECO:0000313" key="19">
    <source>
        <dbReference type="EMBL" id="QGG48101.1"/>
    </source>
</evidence>
<evidence type="ECO:0000256" key="6">
    <source>
        <dbReference type="ARBA" id="ARBA00022806"/>
    </source>
</evidence>
<evidence type="ECO:0000256" key="15">
    <source>
        <dbReference type="RuleBase" id="RU363016"/>
    </source>
</evidence>
<reference evidence="20" key="1">
    <citation type="submission" date="2019-11" db="EMBL/GenBank/DDBJ databases">
        <title>Genome sequence of Heliorestis convoluta strain HH, an alkaliphilic and minimalistic phototrophic bacterium from a soda lake in Egypt.</title>
        <authorList>
            <person name="Dewey E.D."/>
            <person name="Stokes L.M."/>
            <person name="Burchell B.M."/>
            <person name="Shaffer K.N."/>
            <person name="Huntington A.M."/>
            <person name="Baker J.M."/>
            <person name="Nadendla S."/>
            <person name="Giglio M.G."/>
            <person name="Touchman J.W."/>
            <person name="Blankenship R.E."/>
            <person name="Madigan M.T."/>
            <person name="Sattley W.M."/>
        </authorList>
    </citation>
    <scope>NUCLEOTIDE SEQUENCE [LARGE SCALE GENOMIC DNA]</scope>
    <source>
        <strain evidence="20">HH</strain>
    </source>
</reference>
<comment type="catalytic activity">
    <reaction evidence="12 15">
        <text>Couples ATP hydrolysis with the unwinding of duplex DNA by translocating in the 3'-5' direction.</text>
        <dbReference type="EC" id="5.6.2.4"/>
    </reaction>
</comment>
<sequence>MGWQRLWLDLRRAIDAERYLGYNDGGAIGGFAFYAQSVLFSMLQIIAESAGPYKARLALWERKMQNYRALPIAERKEMVEELAELLKQLEIEEAKLFQKVQEEEKEQKKKGRDRLTQKGPGTAIQFLRGVGPQRANQLKKLGIETVQDLLFHLPFRYIDRSHIIRISEIYGPGEVTVAGIIRAYQEWQPRRGLTVIKGRLDDGSGILSLLWFNRKQMMKQFPPSSAVMVSGKVEYAYGKAEMNVQEIELQEEAGLHTGRLIPVYPSTEGIHQRYLRKLYEQVFQNYRHLCTDLIPTQVRQKVPFLPLERALPAVHFPRNVEEAEAGRKGLAFDEVFFLQCAWQYVKQQKKESAQGITHGEGKAELQRFWSLLPFTLTGAQQRVIAEITADMESTKAMNRLLQGDVGSGKTVVAASAVVKAVASGYQAAFMAPTEVLAEQQAIAWQKLFAPMAIPVAHLSGSSGRRKREEVLRGLADGSIPVVIGTHALIQKDVRFKKLGLAVIDEQHRFGVRQRAALWEKGKGADLLVMTATPIPRTLAMTLYGDLDISLLNEKPPGRQAIKTYHVASKTWPRIYNLIRREVKAGYQAYVVCPAIEESEDTDLAAVEERYALLSRDIFPDLKVAILHGRLKKEEKASVMEAFSQGKVHILVTTTVIEVGIDVPKATVMIVEDAERFGLAQLHQIRGRVGRNSHESYCILVADRLTEEGRQRMKAMEKSNDGFFLAEEDLKLRGPGEMLGTRQSGIPAFKVADLTKDGDLIEIAREVAREYLEKDPHLSRAESSALRKKITDTYQGLDLF</sequence>
<dbReference type="Pfam" id="PF17191">
    <property type="entry name" value="RecG_wedge"/>
    <property type="match status" value="1"/>
</dbReference>
<dbReference type="Pfam" id="PF00270">
    <property type="entry name" value="DEAD"/>
    <property type="match status" value="1"/>
</dbReference>
<keyword evidence="8" id="KW-0238">DNA-binding</keyword>
<evidence type="ECO:0000256" key="10">
    <source>
        <dbReference type="ARBA" id="ARBA00023204"/>
    </source>
</evidence>
<dbReference type="GO" id="GO:0005524">
    <property type="term" value="F:ATP binding"/>
    <property type="evidence" value="ECO:0007669"/>
    <property type="project" value="UniProtKB-KW"/>
</dbReference>
<proteinExistence type="inferred from homology"/>
<dbReference type="Pfam" id="PF00271">
    <property type="entry name" value="Helicase_C"/>
    <property type="match status" value="1"/>
</dbReference>
<dbReference type="OrthoDB" id="9804325at2"/>
<dbReference type="AlphaFoldDB" id="A0A5Q2N173"/>
<dbReference type="PROSITE" id="PS51194">
    <property type="entry name" value="HELICASE_CTER"/>
    <property type="match status" value="1"/>
</dbReference>
<dbReference type="Pfam" id="PF19833">
    <property type="entry name" value="RecG_dom3_C"/>
    <property type="match status" value="1"/>
</dbReference>
<dbReference type="InterPro" id="IPR012340">
    <property type="entry name" value="NA-bd_OB-fold"/>
</dbReference>
<dbReference type="Proteomes" id="UP000366051">
    <property type="component" value="Chromosome"/>
</dbReference>
<dbReference type="Gene3D" id="3.40.50.300">
    <property type="entry name" value="P-loop containing nucleotide triphosphate hydrolases"/>
    <property type="match status" value="2"/>
</dbReference>
<dbReference type="PANTHER" id="PTHR47964">
    <property type="entry name" value="ATP-DEPENDENT DNA HELICASE HOMOLOG RECG, CHLOROPLASTIC"/>
    <property type="match status" value="1"/>
</dbReference>
<dbReference type="CDD" id="cd17992">
    <property type="entry name" value="DEXHc_RecG"/>
    <property type="match status" value="1"/>
</dbReference>
<evidence type="ECO:0000256" key="14">
    <source>
        <dbReference type="ARBA" id="ARBA00048988"/>
    </source>
</evidence>
<dbReference type="NCBIfam" id="TIGR00643">
    <property type="entry name" value="recG"/>
    <property type="match status" value="1"/>
</dbReference>
<dbReference type="PROSITE" id="PS51192">
    <property type="entry name" value="HELICASE_ATP_BIND_1"/>
    <property type="match status" value="1"/>
</dbReference>
<dbReference type="PANTHER" id="PTHR47964:SF1">
    <property type="entry name" value="ATP-DEPENDENT DNA HELICASE HOMOLOG RECG, CHLOROPLASTIC"/>
    <property type="match status" value="1"/>
</dbReference>
<keyword evidence="6 15" id="KW-0347">Helicase</keyword>
<keyword evidence="20" id="KW-1185">Reference proteome</keyword>
<dbReference type="InterPro" id="IPR004609">
    <property type="entry name" value="ATP-dep_DNA_helicase_RecG"/>
</dbReference>
<dbReference type="InterPro" id="IPR001650">
    <property type="entry name" value="Helicase_C-like"/>
</dbReference>
<comment type="function">
    <text evidence="15">Plays a critical role in recombination and DNA repair. Helps process Holliday junction intermediates to mature products by catalyzing branch migration. Has replication fork regression activity, unwinds stalled or blocked replication forks to make a HJ that can be resolved. Has a DNA unwinding activity characteristic of a DNA helicase with 3'-5' polarity.</text>
</comment>
<comment type="similarity">
    <text evidence="1 15">Belongs to the helicase family. RecG subfamily.</text>
</comment>
<dbReference type="GO" id="GO:0016887">
    <property type="term" value="F:ATP hydrolysis activity"/>
    <property type="evidence" value="ECO:0007669"/>
    <property type="project" value="RHEA"/>
</dbReference>
<protein>
    <recommendedName>
        <fullName evidence="2 15">ATP-dependent DNA helicase RecG</fullName>
        <ecNumber evidence="13 15">5.6.2.4</ecNumber>
    </recommendedName>
</protein>
<feature type="domain" description="Helicase ATP-binding" evidence="17">
    <location>
        <begin position="390"/>
        <end position="551"/>
    </location>
</feature>
<organism evidence="19 20">
    <name type="scientific">Heliorestis convoluta</name>
    <dbReference type="NCBI Taxonomy" id="356322"/>
    <lineage>
        <taxon>Bacteria</taxon>
        <taxon>Bacillati</taxon>
        <taxon>Bacillota</taxon>
        <taxon>Clostridia</taxon>
        <taxon>Eubacteriales</taxon>
        <taxon>Heliobacteriaceae</taxon>
        <taxon>Heliorestis</taxon>
    </lineage>
</organism>
<evidence type="ECO:0000256" key="12">
    <source>
        <dbReference type="ARBA" id="ARBA00034617"/>
    </source>
</evidence>
<evidence type="ECO:0000256" key="11">
    <source>
        <dbReference type="ARBA" id="ARBA00023235"/>
    </source>
</evidence>
<dbReference type="InterPro" id="IPR045562">
    <property type="entry name" value="RecG_dom3_C"/>
</dbReference>
<gene>
    <name evidence="19" type="primary">recG</name>
    <name evidence="19" type="ORF">FTV88_2003</name>
</gene>
<keyword evidence="16" id="KW-0175">Coiled coil</keyword>
<keyword evidence="3 15" id="KW-0547">Nucleotide-binding</keyword>
<dbReference type="RefSeq" id="WP_153725356.1">
    <property type="nucleotide sequence ID" value="NZ_CP045875.1"/>
</dbReference>
<keyword evidence="7 15" id="KW-0067">ATP-binding</keyword>
<evidence type="ECO:0000256" key="9">
    <source>
        <dbReference type="ARBA" id="ARBA00023172"/>
    </source>
</evidence>
<keyword evidence="4 15" id="KW-0227">DNA damage</keyword>
<dbReference type="KEGG" id="hcv:FTV88_2003"/>
<evidence type="ECO:0000313" key="20">
    <source>
        <dbReference type="Proteomes" id="UP000366051"/>
    </source>
</evidence>